<protein>
    <submittedName>
        <fullName evidence="1">Uncharacterized protein</fullName>
    </submittedName>
</protein>
<comment type="caution">
    <text evidence="1">The sequence shown here is derived from an EMBL/GenBank/DDBJ whole genome shotgun (WGS) entry which is preliminary data.</text>
</comment>
<gene>
    <name evidence="1" type="ORF">GGC33_12985</name>
</gene>
<organism evidence="1 2">
    <name type="scientific">Cyanobacterium aponinum 0216</name>
    <dbReference type="NCBI Taxonomy" id="2676140"/>
    <lineage>
        <taxon>Bacteria</taxon>
        <taxon>Bacillati</taxon>
        <taxon>Cyanobacteriota</taxon>
        <taxon>Cyanophyceae</taxon>
        <taxon>Oscillatoriophycideae</taxon>
        <taxon>Chroococcales</taxon>
        <taxon>Geminocystaceae</taxon>
        <taxon>Cyanobacterium</taxon>
    </lineage>
</organism>
<sequence>MKQKINKRYIYQQIFITLSLSIIPLNSVCAEPVIYDFTVNVTEGSLKDNTYDGFIIYDDETVTGAEEEMITVEDGLKVCMNFFNKNYDETKDSDYPQYPQLILKDGKPESLDFWLEPNPRRQWWNKNGWLVTVTQRPENSNLPVNCPNGVTP</sequence>
<evidence type="ECO:0000313" key="2">
    <source>
        <dbReference type="Proteomes" id="UP000437131"/>
    </source>
</evidence>
<dbReference type="Proteomes" id="UP000437131">
    <property type="component" value="Unassembled WGS sequence"/>
</dbReference>
<reference evidence="1 2" key="1">
    <citation type="submission" date="2019-11" db="EMBL/GenBank/DDBJ databases">
        <title>Isolation of a new High Light Tolerant Cyanobacteria.</title>
        <authorList>
            <person name="Dobson Z."/>
            <person name="Vaughn N."/>
            <person name="Vaughn M."/>
            <person name="Fromme P."/>
            <person name="Mazor Y."/>
        </authorList>
    </citation>
    <scope>NUCLEOTIDE SEQUENCE [LARGE SCALE GENOMIC DNA]</scope>
    <source>
        <strain evidence="1 2">0216</strain>
    </source>
</reference>
<dbReference type="RefSeq" id="WP_015219616.1">
    <property type="nucleotide sequence ID" value="NZ_WMIA01000017.1"/>
</dbReference>
<evidence type="ECO:0000313" key="1">
    <source>
        <dbReference type="EMBL" id="MTF39834.1"/>
    </source>
</evidence>
<dbReference type="EMBL" id="WMIA01000017">
    <property type="protein sequence ID" value="MTF39834.1"/>
    <property type="molecule type" value="Genomic_DNA"/>
</dbReference>
<proteinExistence type="predicted"/>
<dbReference type="AlphaFoldDB" id="A0A844GTM1"/>
<accession>A0A844GTM1</accession>
<name>A0A844GTM1_9CHRO</name>